<evidence type="ECO:0000256" key="3">
    <source>
        <dbReference type="ARBA" id="ARBA00022670"/>
    </source>
</evidence>
<feature type="domain" description="Inhibitor I9" evidence="13">
    <location>
        <begin position="106"/>
        <end position="165"/>
    </location>
</feature>
<evidence type="ECO:0008006" key="17">
    <source>
        <dbReference type="Google" id="ProtNLM"/>
    </source>
</evidence>
<feature type="signal peptide" evidence="10">
    <location>
        <begin position="1"/>
        <end position="27"/>
    </location>
</feature>
<evidence type="ECO:0000256" key="1">
    <source>
        <dbReference type="ARBA" id="ARBA00011073"/>
    </source>
</evidence>
<feature type="chain" id="PRO_5037211792" description="Peptidase S8" evidence="10">
    <location>
        <begin position="28"/>
        <end position="1382"/>
    </location>
</feature>
<dbReference type="SUPFAM" id="SSF52743">
    <property type="entry name" value="Subtilisin-like"/>
    <property type="match status" value="1"/>
</dbReference>
<keyword evidence="4 10" id="KW-0732">Signal</keyword>
<dbReference type="InterPro" id="IPR010259">
    <property type="entry name" value="S8pro/Inhibitor_I9"/>
</dbReference>
<evidence type="ECO:0000256" key="2">
    <source>
        <dbReference type="ARBA" id="ARBA00022512"/>
    </source>
</evidence>
<reference evidence="15" key="1">
    <citation type="submission" date="2017-11" db="EMBL/GenBank/DDBJ databases">
        <title>Three new genomes from thermophilic consortium.</title>
        <authorList>
            <person name="Quaggio R."/>
            <person name="Amgarten D."/>
            <person name="Setubal J.C."/>
        </authorList>
    </citation>
    <scope>NUCLEOTIDE SEQUENCE</scope>
    <source>
        <strain evidence="15">ZCTH01-B2</strain>
    </source>
</reference>
<evidence type="ECO:0000256" key="8">
    <source>
        <dbReference type="PROSITE-ProRule" id="PRU01240"/>
    </source>
</evidence>
<dbReference type="PRINTS" id="PR00723">
    <property type="entry name" value="SUBTILISIN"/>
</dbReference>
<proteinExistence type="inferred from homology"/>
<dbReference type="InterPro" id="IPR041286">
    <property type="entry name" value="MBG_2"/>
</dbReference>
<feature type="active site" description="Charge relay system" evidence="7 8">
    <location>
        <position position="623"/>
    </location>
</feature>
<dbReference type="Gene3D" id="3.50.30.30">
    <property type="match status" value="1"/>
</dbReference>
<keyword evidence="2" id="KW-0134">Cell wall</keyword>
<evidence type="ECO:0000256" key="6">
    <source>
        <dbReference type="ARBA" id="ARBA00022825"/>
    </source>
</evidence>
<dbReference type="PROSITE" id="PS00138">
    <property type="entry name" value="SUBTILASE_SER"/>
    <property type="match status" value="1"/>
</dbReference>
<dbReference type="InterPro" id="IPR023827">
    <property type="entry name" value="Peptidase_S8_Asp-AS"/>
</dbReference>
<comment type="similarity">
    <text evidence="1 8 9">Belongs to the peptidase S8 family.</text>
</comment>
<dbReference type="InterPro" id="IPR000209">
    <property type="entry name" value="Peptidase_S8/S53_dom"/>
</dbReference>
<accession>A0A953I1Z0</accession>
<dbReference type="EMBL" id="PIUK01000058">
    <property type="protein sequence ID" value="MBY6276090.1"/>
    <property type="molecule type" value="Genomic_DNA"/>
</dbReference>
<evidence type="ECO:0000313" key="16">
    <source>
        <dbReference type="Proteomes" id="UP000732377"/>
    </source>
</evidence>
<dbReference type="PROSITE" id="PS00137">
    <property type="entry name" value="SUBTILASE_HIS"/>
    <property type="match status" value="1"/>
</dbReference>
<keyword evidence="6 8" id="KW-0720">Serine protease</keyword>
<feature type="domain" description="MBG" evidence="14">
    <location>
        <begin position="1200"/>
        <end position="1271"/>
    </location>
</feature>
<evidence type="ECO:0000256" key="10">
    <source>
        <dbReference type="SAM" id="SignalP"/>
    </source>
</evidence>
<dbReference type="CDD" id="cd07474">
    <property type="entry name" value="Peptidases_S8_subtilisin_Vpr-like"/>
    <property type="match status" value="1"/>
</dbReference>
<evidence type="ECO:0000313" key="15">
    <source>
        <dbReference type="EMBL" id="MBY6276090.1"/>
    </source>
</evidence>
<feature type="active site" description="Charge relay system" evidence="7 8">
    <location>
        <position position="279"/>
    </location>
</feature>
<dbReference type="Proteomes" id="UP000732377">
    <property type="component" value="Unassembled WGS sequence"/>
</dbReference>
<evidence type="ECO:0000259" key="12">
    <source>
        <dbReference type="Pfam" id="PF02225"/>
    </source>
</evidence>
<dbReference type="Gene3D" id="3.40.50.200">
    <property type="entry name" value="Peptidase S8/S53 domain"/>
    <property type="match status" value="1"/>
</dbReference>
<evidence type="ECO:0000256" key="9">
    <source>
        <dbReference type="RuleBase" id="RU003355"/>
    </source>
</evidence>
<dbReference type="GO" id="GO:0004252">
    <property type="term" value="F:serine-type endopeptidase activity"/>
    <property type="evidence" value="ECO:0007669"/>
    <property type="project" value="UniProtKB-UniRule"/>
</dbReference>
<keyword evidence="5 8" id="KW-0378">Hydrolase</keyword>
<dbReference type="PROSITE" id="PS51892">
    <property type="entry name" value="SUBTILASE"/>
    <property type="match status" value="1"/>
</dbReference>
<dbReference type="Pfam" id="PF00082">
    <property type="entry name" value="Peptidase_S8"/>
    <property type="match status" value="1"/>
</dbReference>
<dbReference type="Pfam" id="PF18676">
    <property type="entry name" value="MBG_2"/>
    <property type="match status" value="1"/>
</dbReference>
<dbReference type="InterPro" id="IPR036852">
    <property type="entry name" value="Peptidase_S8/S53_dom_sf"/>
</dbReference>
<comment type="caution">
    <text evidence="15">The sequence shown here is derived from an EMBL/GenBank/DDBJ whole genome shotgun (WGS) entry which is preliminary data.</text>
</comment>
<evidence type="ECO:0000259" key="11">
    <source>
        <dbReference type="Pfam" id="PF00082"/>
    </source>
</evidence>
<dbReference type="PANTHER" id="PTHR43806:SF11">
    <property type="entry name" value="CEREVISIN-RELATED"/>
    <property type="match status" value="1"/>
</dbReference>
<dbReference type="InterPro" id="IPR023828">
    <property type="entry name" value="Peptidase_S8_Ser-AS"/>
</dbReference>
<dbReference type="InterPro" id="IPR022398">
    <property type="entry name" value="Peptidase_S8_His-AS"/>
</dbReference>
<dbReference type="InterPro" id="IPR034213">
    <property type="entry name" value="S8_Vpr-like"/>
</dbReference>
<evidence type="ECO:0000259" key="13">
    <source>
        <dbReference type="Pfam" id="PF05922"/>
    </source>
</evidence>
<dbReference type="GO" id="GO:0006508">
    <property type="term" value="P:proteolysis"/>
    <property type="evidence" value="ECO:0007669"/>
    <property type="project" value="UniProtKB-KW"/>
</dbReference>
<dbReference type="Gene3D" id="3.30.160.710">
    <property type="match status" value="1"/>
</dbReference>
<evidence type="ECO:0000256" key="4">
    <source>
        <dbReference type="ARBA" id="ARBA00022729"/>
    </source>
</evidence>
<gene>
    <name evidence="15" type="ORF">CWE10_07705</name>
</gene>
<evidence type="ECO:0000259" key="14">
    <source>
        <dbReference type="Pfam" id="PF18676"/>
    </source>
</evidence>
<feature type="domain" description="PA" evidence="12">
    <location>
        <begin position="459"/>
        <end position="549"/>
    </location>
</feature>
<dbReference type="PANTHER" id="PTHR43806">
    <property type="entry name" value="PEPTIDASE S8"/>
    <property type="match status" value="1"/>
</dbReference>
<protein>
    <recommendedName>
        <fullName evidence="17">Peptidase S8</fullName>
    </recommendedName>
</protein>
<dbReference type="PROSITE" id="PS00136">
    <property type="entry name" value="SUBTILASE_ASP"/>
    <property type="match status" value="1"/>
</dbReference>
<sequence length="1382" mass="146480">MGVGKKLLSSMLAASVLLSAGSAVALADTPDRSELPELKAPLAPRAERTITTKSQPERVVTTDLTRDRGVRQYFVELEGPSGVEMQAKALQGGVRAQNLASMTRAHLQSLEREQQAVLQQIRSLRSAGSNVQVLYQVKNVLNGFAVRTDETGAEMIRNIPGVKSVSVMELHERGHVGSVPLIGGPEVWRNFGVLGEGIKVAVIDTGIDYIHTNFGGPGTPEAYELDTTQLNEYFPNAKVVGGWDFAGDDYDAGSDDPRKTIPRPDPNPMDCPVERGGGHGTHVAGTIAGYGVNADGTTYTGPYDATIPLESMRIGPGVAPLAELYALRVFGCEGSTGLVIQALDWVVDPNGDGDYSDRMDVANLSLGSIFGGPDDPTARAADNAALAGVLVAISAGNSGDVYYITGSPSTATRAISVAASADAVDVGDGFRIDAPAEVAGLYGGTVGQNYDWLAMAEPVTAPVVYDPANPGGCSPWSAGALEGKIVFVDWVPEGYDTFPCGSAARADNAANAGAVGIIMAEPGSFLTTAIAGNDRIPSILTVNTAAKAIKDNLDKGVVATLSNEWLGSVVIDSPERIDTLADFSSRGPRKGNALKPDVAAPGVSIFSAWSGSGDKGVSFNGTSMAAPHVAGVLALLREKHPDWTVEEIKALVMNTAGHDLYAELGQKGDRYGQSRIGAGRVDVARAIDNQVVAYSADNPGAVSVSFGAVEVVDHATFERRVKVVNHTNRTVTYRPSIEMFAEIPGLEYSFPDGDVTVPARGSATFRVRLTADASQMRATHDPTVAETQFGYTRAWLPEHSGVILLKPINSAPGAAATLRVPVYVTARPAADIQMVEDSLTFTGSWGYDMVTMTGTGLNTGGDTQYDYLSFVTPFELQHVGSVDALDKAAGIGPSAITGVVQYAGVTTDALAVASWGLPLDYAELYFGIVAHADWSTPAHEVFYEVQIRPEGSSQTYYVYNSRAAFQSGSSVEITDVMVACVVSGCYLNNNGLGSSVQTGLFNSNVLIFPVWATDVGLGSARTKFQWRVVAEHYRFGVIDVTPWYEYDLANPGLDFTDAGWYMGQPTWVALPGYGVPVFYDAAAYQANGSKGILLLHNLNAKGSRAQVVGINATPADTGFVDWPESVTYGDQPFTVTARHESAQIGSLTQDICEVGPTENGTATVTPLLAGDCILRAQFEGSEDEAPAFADLVIPIKKADLVVTPNSVTRLIGQDNPELTGTVTGLVAGDESIQVRYSTTATASSPEGSYPIKVHFDDPEGRLPNYNITVHEAYVIVVSELAEAVFPDDFDTVQPATGFIIEFHWLVNGTPTENPSALVRILDAESGAVVTSFVMNGGGLTYEDGTYRVQFDPQRYGLGSGDTVTIQIYVNRKLRNQITVTLE</sequence>
<keyword evidence="3 8" id="KW-0645">Protease</keyword>
<keyword evidence="2" id="KW-0964">Secreted</keyword>
<dbReference type="InterPro" id="IPR003137">
    <property type="entry name" value="PA_domain"/>
</dbReference>
<organism evidence="15 16">
    <name type="scientific">Symbiobacterium thermophilum</name>
    <dbReference type="NCBI Taxonomy" id="2734"/>
    <lineage>
        <taxon>Bacteria</taxon>
        <taxon>Bacillati</taxon>
        <taxon>Bacillota</taxon>
        <taxon>Clostridia</taxon>
        <taxon>Eubacteriales</taxon>
        <taxon>Symbiobacteriaceae</taxon>
        <taxon>Symbiobacterium</taxon>
    </lineage>
</organism>
<dbReference type="RefSeq" id="WP_273379066.1">
    <property type="nucleotide sequence ID" value="NZ_PIUK01000058.1"/>
</dbReference>
<evidence type="ECO:0000256" key="7">
    <source>
        <dbReference type="PIRSR" id="PIRSR615500-1"/>
    </source>
</evidence>
<evidence type="ECO:0000256" key="5">
    <source>
        <dbReference type="ARBA" id="ARBA00022801"/>
    </source>
</evidence>
<feature type="active site" description="Charge relay system" evidence="7 8">
    <location>
        <position position="204"/>
    </location>
</feature>
<dbReference type="Pfam" id="PF05922">
    <property type="entry name" value="Inhibitor_I9"/>
    <property type="match status" value="1"/>
</dbReference>
<feature type="domain" description="Peptidase S8/S53" evidence="11">
    <location>
        <begin position="195"/>
        <end position="662"/>
    </location>
</feature>
<dbReference type="InterPro" id="IPR050131">
    <property type="entry name" value="Peptidase_S8_subtilisin-like"/>
</dbReference>
<dbReference type="InterPro" id="IPR015500">
    <property type="entry name" value="Peptidase_S8_subtilisin-rel"/>
</dbReference>
<name>A0A953I1Z0_SYMTR</name>
<dbReference type="Pfam" id="PF02225">
    <property type="entry name" value="PA"/>
    <property type="match status" value="1"/>
</dbReference>